<gene>
    <name evidence="4" type="ORF">SAMN04488498_103218</name>
</gene>
<reference evidence="4 5" key="1">
    <citation type="submission" date="2016-10" db="EMBL/GenBank/DDBJ databases">
        <authorList>
            <person name="Varghese N."/>
            <person name="Submissions S."/>
        </authorList>
    </citation>
    <scope>NUCLEOTIDE SEQUENCE [LARGE SCALE GENOMIC DNA]</scope>
    <source>
        <strain evidence="4 5">DSM 21822</strain>
    </source>
</reference>
<dbReference type="Pfam" id="PF18883">
    <property type="entry name" value="AC_1"/>
    <property type="match status" value="1"/>
</dbReference>
<dbReference type="InterPro" id="IPR051551">
    <property type="entry name" value="Autotransporter_adhesion"/>
</dbReference>
<name>A0A1I3XGT9_9HYPH</name>
<dbReference type="InterPro" id="IPR013425">
    <property type="entry name" value="Autotrns_rpt"/>
</dbReference>
<keyword evidence="1" id="KW-0732">Signal</keyword>
<dbReference type="InterPro" id="IPR012332">
    <property type="entry name" value="Autotransporter_pectin_lyase_C"/>
</dbReference>
<dbReference type="PANTHER" id="PTHR35037">
    <property type="entry name" value="C-TERMINAL REGION OF AIDA-LIKE PROTEIN"/>
    <property type="match status" value="1"/>
</dbReference>
<evidence type="ECO:0000256" key="1">
    <source>
        <dbReference type="ARBA" id="ARBA00022729"/>
    </source>
</evidence>
<sequence>MHLRLRKALLQSGTMLLPGTLILLPSTFLASPAYARCVNTTTGIEVTQSTGQPTSGQSVVCDSTPPNPTAATTAVSAVAGSSNVSVTVLPGAIMNSTVRAIGVERNSSALNQGQITTTGVNAFGMSATGTGSTLTNQGSISTAGTTSWGMDARGSNTTIVNSGSISVSGAGSSGIRTNALNSSITNSGTITVTSTGAAPNFPSGVLFQAGSSGTFYNQAGGSISSVNGAGVRVVSDGLVTVRNAGTLTSDIGSAVRFDASNNVLILETGSVLNGDALSAGTGNTVRLQGTGSEDSNFIGATAGNGFQSLVMEGSNWTLSGNATITGTTANAVAVNSGTLVLGGIVTNSGVDGGTTIAPGATLQLGDGGATGTITGNIVDNGTLAFNRSDNLTFDQVVSGSGSLVMRGTGVLTLTAINTYGGPTVLEGGVLAFSRPHNLGTLGNRIIFDGGTLQLAAASSFIGRPVTVDAGGGAIDTNGFNFEYRGVASGTGPLTKLGGGRLHLTGNSTYSGTLTIAAGGVQLGNGGTSGSILGNIVNNGFLTFNRSDTFTVPGVISGIGPVIQEGTGNTILTGANSYLGHTAVLLGGLFVDGNQSAATGATSVASGATLGGTGTIGGSVSVADGGHLSPGTAGPAPGTLTIAQDLSLGSGSFLDYSFGQAGVVGGALNDLTVVGGNLTLDGTLNVTTPPGGSFDPGIYRVMSYAGSLTNNGLTVGTIPSPNFFLQTSVANEVNLVNTNGLPLNFWDGDAGPQNDGIVNGGDGTWQNSALDDNWTEQTGAINAPYQNGSFAIFAGQPGTVTVDNSLGGVAINGMQFASNGYVIQGDPVTMVGAPTIIRVGDGSTVGSGYTATIGAVLTGSSPLEKSDLGTLILTAENDYVGGTTITAGTLQLGNGGTSGSIVGDVINSGALVFNRADDVTYDGSVSGTGTLTKEGAGTLVLLGNITESGDATVSAGVLQIGNGGNQGTLAANIVNNSTLVFNRSDLYGQGSVISGTGLVEQRGPGILILGRDNSYSGGTLISNGTLQVGDGGTAGTLGTGDVVDNGILVFNRSDTFTVANVISGIGSVTQIGPGATVLTADNPYTGGTSVTAGTLAVGDAAHPAAAISGGGPVDIAAGATLGGYGSVTGTVTNSGTIAVANAVTPFAADPTGTFTINGDLTNSGLLQLGGTGVGNKLVIAGNYVGAAGATGALNTFLGTDGSPSDRIVIDGGSASGMTGLTFTMSEGRGRRPLQTASLSSKR</sequence>
<keyword evidence="5" id="KW-1185">Reference proteome</keyword>
<dbReference type="Proteomes" id="UP000323300">
    <property type="component" value="Unassembled WGS sequence"/>
</dbReference>
<feature type="region of interest" description="Disordered" evidence="2">
    <location>
        <begin position="1222"/>
        <end position="1241"/>
    </location>
</feature>
<accession>A0A1I3XGT9</accession>
<proteinExistence type="predicted"/>
<evidence type="ECO:0000313" key="5">
    <source>
        <dbReference type="Proteomes" id="UP000323300"/>
    </source>
</evidence>
<dbReference type="AlphaFoldDB" id="A0A1I3XGT9"/>
<evidence type="ECO:0000256" key="2">
    <source>
        <dbReference type="SAM" id="MobiDB-lite"/>
    </source>
</evidence>
<dbReference type="Pfam" id="PF12951">
    <property type="entry name" value="PATR"/>
    <property type="match status" value="7"/>
</dbReference>
<dbReference type="InterPro" id="IPR043990">
    <property type="entry name" value="AC_1"/>
</dbReference>
<evidence type="ECO:0000259" key="3">
    <source>
        <dbReference type="Pfam" id="PF18883"/>
    </source>
</evidence>
<dbReference type="InterPro" id="IPR011050">
    <property type="entry name" value="Pectin_lyase_fold/virulence"/>
</dbReference>
<dbReference type="SUPFAM" id="SSF51126">
    <property type="entry name" value="Pectin lyase-like"/>
    <property type="match status" value="4"/>
</dbReference>
<dbReference type="Gene3D" id="2.160.20.20">
    <property type="match status" value="4"/>
</dbReference>
<dbReference type="NCBIfam" id="TIGR02601">
    <property type="entry name" value="autotrns_rpt"/>
    <property type="match status" value="6"/>
</dbReference>
<dbReference type="EMBL" id="FOSL01000003">
    <property type="protein sequence ID" value="SFK18722.1"/>
    <property type="molecule type" value="Genomic_DNA"/>
</dbReference>
<organism evidence="4 5">
    <name type="scientific">Neomesorhizobium albiziae</name>
    <dbReference type="NCBI Taxonomy" id="335020"/>
    <lineage>
        <taxon>Bacteria</taxon>
        <taxon>Pseudomonadati</taxon>
        <taxon>Pseudomonadota</taxon>
        <taxon>Alphaproteobacteria</taxon>
        <taxon>Hyphomicrobiales</taxon>
        <taxon>Phyllobacteriaceae</taxon>
        <taxon>Neomesorhizobium</taxon>
    </lineage>
</organism>
<dbReference type="PANTHER" id="PTHR35037:SF3">
    <property type="entry name" value="C-TERMINAL REGION OF AIDA-LIKE PROTEIN"/>
    <property type="match status" value="1"/>
</dbReference>
<protein>
    <submittedName>
        <fullName evidence="4">Autotransporter-associated beta strand repeat-containing protein</fullName>
    </submittedName>
</protein>
<evidence type="ECO:0000313" key="4">
    <source>
        <dbReference type="EMBL" id="SFK18722.1"/>
    </source>
</evidence>
<feature type="domain" description="Autochaperone" evidence="3">
    <location>
        <begin position="1174"/>
        <end position="1229"/>
    </location>
</feature>